<keyword evidence="2" id="KW-0812">Transmembrane</keyword>
<dbReference type="OrthoDB" id="672127at2759"/>
<dbReference type="PANTHER" id="PTHR31170:SF23">
    <property type="match status" value="1"/>
</dbReference>
<evidence type="ECO:0000313" key="4">
    <source>
        <dbReference type="RefSeq" id="XP_018855239.1"/>
    </source>
</evidence>
<name>A0A2I4HGE0_JUGRE</name>
<dbReference type="Pfam" id="PF03140">
    <property type="entry name" value="DUF247"/>
    <property type="match status" value="1"/>
</dbReference>
<keyword evidence="3" id="KW-1185">Reference proteome</keyword>
<keyword evidence="2" id="KW-0472">Membrane</keyword>
<evidence type="ECO:0000256" key="2">
    <source>
        <dbReference type="SAM" id="Phobius"/>
    </source>
</evidence>
<keyword evidence="2" id="KW-1133">Transmembrane helix</keyword>
<proteinExistence type="predicted"/>
<organism evidence="3 4">
    <name type="scientific">Juglans regia</name>
    <name type="common">English walnut</name>
    <dbReference type="NCBI Taxonomy" id="51240"/>
    <lineage>
        <taxon>Eukaryota</taxon>
        <taxon>Viridiplantae</taxon>
        <taxon>Streptophyta</taxon>
        <taxon>Embryophyta</taxon>
        <taxon>Tracheophyta</taxon>
        <taxon>Spermatophyta</taxon>
        <taxon>Magnoliopsida</taxon>
        <taxon>eudicotyledons</taxon>
        <taxon>Gunneridae</taxon>
        <taxon>Pentapetalae</taxon>
        <taxon>rosids</taxon>
        <taxon>fabids</taxon>
        <taxon>Fagales</taxon>
        <taxon>Juglandaceae</taxon>
        <taxon>Juglans</taxon>
    </lineage>
</organism>
<dbReference type="GeneID" id="109017378"/>
<dbReference type="RefSeq" id="XP_018855239.1">
    <property type="nucleotide sequence ID" value="XM_018999694.2"/>
</dbReference>
<feature type="compositionally biased region" description="Low complexity" evidence="1">
    <location>
        <begin position="1"/>
        <end position="14"/>
    </location>
</feature>
<sequence length="450" mass="51945">MAASASIASQQKAALNSSRDQNENTETLVNEIEDMLERSEPDLFSADCCIFRVPNHLRRLNEQAFTPEVISIGPFHHGNKNLETMEKFKVQYFKSFMQRTKLKVDNLVSSVKDSEGDVRRCYAETIDQRSSNDLAKIILVDASFIIEFFLRFWLREENHDDYRSLLNSWLWTIIWSDLILLENQLPFFVIDRLFNLAFESRPNLCTANSFVQLTFDCFRVENSQKMSPNKIPDLNIKHFADLRRTFWLPPSERIPKRSRKSIENLYSASKLHEAGVEFKVSSSKCLFDLKFKNGVLELPCLKLENTTDSLYRNLMALEQCYYLNEAYVTDYIVLLDHLINTPKDVDLLVQKGIIVNWIGDSNAVTSLINSLSSGIVYHTTNIHYYDLCEDLKTFYEDPRHLWKASLRHDYFGTPLKTASTTAAVTLLVLTLIQSVCSILSLLLGQKRSKN</sequence>
<accession>A0A2I4HGE0</accession>
<dbReference type="InterPro" id="IPR004158">
    <property type="entry name" value="DUF247_pln"/>
</dbReference>
<dbReference type="PANTHER" id="PTHR31170">
    <property type="entry name" value="BNAC04G53230D PROTEIN"/>
    <property type="match status" value="1"/>
</dbReference>
<dbReference type="KEGG" id="jre:109017378"/>
<feature type="transmembrane region" description="Helical" evidence="2">
    <location>
        <begin position="422"/>
        <end position="444"/>
    </location>
</feature>
<protein>
    <submittedName>
        <fullName evidence="4">UPF0481 protein At3g47200-like</fullName>
    </submittedName>
</protein>
<dbReference type="Proteomes" id="UP000235220">
    <property type="component" value="Chromosome 16"/>
</dbReference>
<evidence type="ECO:0000256" key="1">
    <source>
        <dbReference type="SAM" id="MobiDB-lite"/>
    </source>
</evidence>
<dbReference type="Gramene" id="Jr16_22710_p1">
    <property type="protein sequence ID" value="cds.Jr16_22710_p1"/>
    <property type="gene ID" value="Jr16_22710"/>
</dbReference>
<evidence type="ECO:0000313" key="3">
    <source>
        <dbReference type="Proteomes" id="UP000235220"/>
    </source>
</evidence>
<reference evidence="4" key="1">
    <citation type="submission" date="2025-08" db="UniProtKB">
        <authorList>
            <consortium name="RefSeq"/>
        </authorList>
    </citation>
    <scope>IDENTIFICATION</scope>
    <source>
        <tissue evidence="4">Leaves</tissue>
    </source>
</reference>
<dbReference type="AlphaFoldDB" id="A0A2I4HGE0"/>
<gene>
    <name evidence="4" type="primary">LOC109017378</name>
</gene>
<feature type="region of interest" description="Disordered" evidence="1">
    <location>
        <begin position="1"/>
        <end position="24"/>
    </location>
</feature>
<dbReference type="STRING" id="51240.A0A2I4HGE0"/>
<feature type="compositionally biased region" description="Polar residues" evidence="1">
    <location>
        <begin position="15"/>
        <end position="24"/>
    </location>
</feature>